<dbReference type="InterPro" id="IPR043129">
    <property type="entry name" value="ATPase_NBD"/>
</dbReference>
<dbReference type="SUPFAM" id="SSF53067">
    <property type="entry name" value="Actin-like ATPase domain"/>
    <property type="match status" value="1"/>
</dbReference>
<comment type="subcellular location">
    <subcellularLocation>
        <location evidence="3">Cytoplasm</location>
    </subcellularLocation>
</comment>
<comment type="similarity">
    <text evidence="3 4">Belongs to the bacterial glucokinase family.</text>
</comment>
<dbReference type="GO" id="GO:0005536">
    <property type="term" value="F:D-glucose binding"/>
    <property type="evidence" value="ECO:0007669"/>
    <property type="project" value="InterPro"/>
</dbReference>
<dbReference type="HAMAP" id="MF_00524">
    <property type="entry name" value="Glucokinase"/>
    <property type="match status" value="1"/>
</dbReference>
<feature type="binding site" evidence="3">
    <location>
        <begin position="18"/>
        <end position="23"/>
    </location>
    <ligand>
        <name>ATP</name>
        <dbReference type="ChEBI" id="CHEBI:30616"/>
    </ligand>
</feature>
<organism evidence="5 6">
    <name type="scientific">Mesorhizobium qingshengii</name>
    <dbReference type="NCBI Taxonomy" id="1165689"/>
    <lineage>
        <taxon>Bacteria</taxon>
        <taxon>Pseudomonadati</taxon>
        <taxon>Pseudomonadota</taxon>
        <taxon>Alphaproteobacteria</taxon>
        <taxon>Hyphomicrobiales</taxon>
        <taxon>Phyllobacteriaceae</taxon>
        <taxon>Mesorhizobium</taxon>
    </lineage>
</organism>
<dbReference type="Proteomes" id="UP000198588">
    <property type="component" value="Unassembled WGS sequence"/>
</dbReference>
<dbReference type="EC" id="2.7.1.2" evidence="3"/>
<dbReference type="GO" id="GO:0005524">
    <property type="term" value="F:ATP binding"/>
    <property type="evidence" value="ECO:0007669"/>
    <property type="project" value="UniProtKB-UniRule"/>
</dbReference>
<dbReference type="STRING" id="1165689.SAMN02927914_00895"/>
<dbReference type="EMBL" id="FMXM01000003">
    <property type="protein sequence ID" value="SDA50396.1"/>
    <property type="molecule type" value="Genomic_DNA"/>
</dbReference>
<dbReference type="GO" id="GO:0006096">
    <property type="term" value="P:glycolytic process"/>
    <property type="evidence" value="ECO:0007669"/>
    <property type="project" value="UniProtKB-UniRule"/>
</dbReference>
<keyword evidence="3" id="KW-0067">ATP-binding</keyword>
<evidence type="ECO:0000256" key="3">
    <source>
        <dbReference type="HAMAP-Rule" id="MF_00524"/>
    </source>
</evidence>
<proteinExistence type="inferred from homology"/>
<dbReference type="AlphaFoldDB" id="A0A1G5VYA2"/>
<gene>
    <name evidence="3" type="primary">glk</name>
    <name evidence="5" type="ORF">SAMN02927914_00895</name>
</gene>
<dbReference type="Gene3D" id="3.30.420.40">
    <property type="match status" value="1"/>
</dbReference>
<dbReference type="GO" id="GO:0005829">
    <property type="term" value="C:cytosol"/>
    <property type="evidence" value="ECO:0007669"/>
    <property type="project" value="TreeGrafter"/>
</dbReference>
<dbReference type="NCBIfam" id="NF001417">
    <property type="entry name" value="PRK00292.1-4"/>
    <property type="match status" value="1"/>
</dbReference>
<keyword evidence="1 3" id="KW-0808">Transferase</keyword>
<evidence type="ECO:0000313" key="6">
    <source>
        <dbReference type="Proteomes" id="UP000198588"/>
    </source>
</evidence>
<dbReference type="PANTHER" id="PTHR47690:SF1">
    <property type="entry name" value="GLUCOKINASE"/>
    <property type="match status" value="1"/>
</dbReference>
<keyword evidence="2 3" id="KW-0418">Kinase</keyword>
<dbReference type="PANTHER" id="PTHR47690">
    <property type="entry name" value="GLUCOKINASE"/>
    <property type="match status" value="1"/>
</dbReference>
<sequence length="348" mass="36586">MPGTGDDDTLLRFPILIGDIGGTNARFSIVLDANSEAGEPTIVQTANYNTIDEAIQAAVLDRSSVHPNSAVLAVAGPVDGDEIELTNCPWIVKPRQMFASLGLSDIVVLNDFEAQALAVVALGEEHMEKIGGGAPEPNAGRVVLGPGTGLGVAGLVYALRHWIPVPGEGGHMDIGPRTPRDFEVFPHIEKLEGRISGEQILCGRGLVNVYRAVAKADGKPSPFTTPAEITAAALAKTDPVAQEALETFVTCLGRTAGDLALVFMSRGGVFLTGGIAQKIVPALKAGNFRAAFEDKAPHSALMRTMPVYVITHPLAALLGLAAYARNPSLFGVQTAGRRWRDEVSQAKA</sequence>
<protein>
    <recommendedName>
        <fullName evidence="3">Glucokinase</fullName>
        <ecNumber evidence="3">2.7.1.2</ecNumber>
    </recommendedName>
    <alternativeName>
        <fullName evidence="3">Glucose kinase</fullName>
    </alternativeName>
</protein>
<dbReference type="CDD" id="cd24008">
    <property type="entry name" value="ASKHA_NBD_GLK"/>
    <property type="match status" value="1"/>
</dbReference>
<dbReference type="GO" id="GO:0004340">
    <property type="term" value="F:glucokinase activity"/>
    <property type="evidence" value="ECO:0007669"/>
    <property type="project" value="UniProtKB-UniRule"/>
</dbReference>
<dbReference type="InterPro" id="IPR050201">
    <property type="entry name" value="Bacterial_glucokinase"/>
</dbReference>
<dbReference type="NCBIfam" id="TIGR00749">
    <property type="entry name" value="glk"/>
    <property type="match status" value="1"/>
</dbReference>
<comment type="catalytic activity">
    <reaction evidence="3">
        <text>D-glucose + ATP = D-glucose 6-phosphate + ADP + H(+)</text>
        <dbReference type="Rhea" id="RHEA:17825"/>
        <dbReference type="ChEBI" id="CHEBI:4167"/>
        <dbReference type="ChEBI" id="CHEBI:15378"/>
        <dbReference type="ChEBI" id="CHEBI:30616"/>
        <dbReference type="ChEBI" id="CHEBI:61548"/>
        <dbReference type="ChEBI" id="CHEBI:456216"/>
        <dbReference type="EC" id="2.7.1.2"/>
    </reaction>
</comment>
<evidence type="ECO:0000256" key="2">
    <source>
        <dbReference type="ARBA" id="ARBA00022777"/>
    </source>
</evidence>
<dbReference type="OrthoDB" id="9800595at2"/>
<evidence type="ECO:0000256" key="4">
    <source>
        <dbReference type="RuleBase" id="RU004046"/>
    </source>
</evidence>
<dbReference type="RefSeq" id="WP_091575812.1">
    <property type="nucleotide sequence ID" value="NZ_FMXM01000003.1"/>
</dbReference>
<keyword evidence="3" id="KW-0324">Glycolysis</keyword>
<name>A0A1G5VYA2_9HYPH</name>
<dbReference type="Pfam" id="PF02685">
    <property type="entry name" value="Glucokinase"/>
    <property type="match status" value="1"/>
</dbReference>
<evidence type="ECO:0000313" key="5">
    <source>
        <dbReference type="EMBL" id="SDA50396.1"/>
    </source>
</evidence>
<keyword evidence="3" id="KW-0963">Cytoplasm</keyword>
<evidence type="ECO:0000256" key="1">
    <source>
        <dbReference type="ARBA" id="ARBA00022679"/>
    </source>
</evidence>
<keyword evidence="3" id="KW-0547">Nucleotide-binding</keyword>
<reference evidence="5 6" key="1">
    <citation type="submission" date="2016-10" db="EMBL/GenBank/DDBJ databases">
        <authorList>
            <person name="de Groot N.N."/>
        </authorList>
    </citation>
    <scope>NUCLEOTIDE SEQUENCE [LARGE SCALE GENOMIC DNA]</scope>
    <source>
        <strain evidence="5 6">CGMCC 1.12097</strain>
    </source>
</reference>
<dbReference type="InterPro" id="IPR003836">
    <property type="entry name" value="Glucokinase"/>
</dbReference>
<accession>A0A1G5VYA2</accession>
<dbReference type="Gene3D" id="3.40.367.20">
    <property type="match status" value="1"/>
</dbReference>